<name>A0A5B8IPL8_9VIRU</name>
<dbReference type="Gene3D" id="3.40.1340.10">
    <property type="entry name" value="RNA polymerase, Rpb5, N-terminal domain"/>
    <property type="match status" value="1"/>
</dbReference>
<dbReference type="InterPro" id="IPR014381">
    <property type="entry name" value="Arch_Rpo5/euc_Rpb5"/>
</dbReference>
<evidence type="ECO:0000256" key="1">
    <source>
        <dbReference type="ARBA" id="ARBA00023163"/>
    </source>
</evidence>
<dbReference type="GO" id="GO:0003899">
    <property type="term" value="F:DNA-directed RNA polymerase activity"/>
    <property type="evidence" value="ECO:0007669"/>
    <property type="project" value="InterPro"/>
</dbReference>
<dbReference type="InterPro" id="IPR036710">
    <property type="entry name" value="RNA_pol_Rpb5_N_sf"/>
</dbReference>
<organism evidence="3">
    <name type="scientific">Mimiviridae sp. ChoanoV1</name>
    <dbReference type="NCBI Taxonomy" id="2596887"/>
    <lineage>
        <taxon>Viruses</taxon>
        <taxon>Varidnaviria</taxon>
        <taxon>Bamfordvirae</taxon>
        <taxon>Nucleocytoviricota</taxon>
        <taxon>Megaviricetes</taxon>
        <taxon>Imitervirales</taxon>
        <taxon>Schizomimiviridae</taxon>
    </lineage>
</organism>
<dbReference type="PIRSF" id="PIRSF000747">
    <property type="entry name" value="RPB5"/>
    <property type="match status" value="1"/>
</dbReference>
<evidence type="ECO:0000259" key="2">
    <source>
        <dbReference type="Pfam" id="PF01191"/>
    </source>
</evidence>
<gene>
    <name evidence="3" type="ORF">1_249</name>
</gene>
<dbReference type="GO" id="GO:0042797">
    <property type="term" value="P:tRNA transcription by RNA polymerase III"/>
    <property type="evidence" value="ECO:0007669"/>
    <property type="project" value="TreeGrafter"/>
</dbReference>
<dbReference type="Gene3D" id="3.90.940.20">
    <property type="entry name" value="RPB5-like RNA polymerase subunit"/>
    <property type="match status" value="1"/>
</dbReference>
<dbReference type="PANTHER" id="PTHR10535">
    <property type="entry name" value="DNA-DIRECTED RNA POLYMERASES I, II, AND III SUBUNIT RPABC1"/>
    <property type="match status" value="1"/>
</dbReference>
<keyword evidence="1" id="KW-0804">Transcription</keyword>
<dbReference type="EMBL" id="MK250085">
    <property type="protein sequence ID" value="QDY51864.1"/>
    <property type="molecule type" value="Genomic_DNA"/>
</dbReference>
<dbReference type="GO" id="GO:0006362">
    <property type="term" value="P:transcription elongation by RNA polymerase I"/>
    <property type="evidence" value="ECO:0007669"/>
    <property type="project" value="TreeGrafter"/>
</dbReference>
<dbReference type="GO" id="GO:0006366">
    <property type="term" value="P:transcription by RNA polymerase II"/>
    <property type="evidence" value="ECO:0007669"/>
    <property type="project" value="TreeGrafter"/>
</dbReference>
<dbReference type="InterPro" id="IPR000783">
    <property type="entry name" value="RNA_pol_subH/Rpb5_C"/>
</dbReference>
<accession>A0A5B8IPL8</accession>
<proteinExistence type="predicted"/>
<protein>
    <submittedName>
        <fullName evidence="3">RNA polymerase Rpb5, C-terminal domain protein</fullName>
    </submittedName>
</protein>
<dbReference type="Pfam" id="PF01191">
    <property type="entry name" value="RNA_pol_Rpb5_C"/>
    <property type="match status" value="1"/>
</dbReference>
<evidence type="ECO:0000313" key="3">
    <source>
        <dbReference type="EMBL" id="QDY51864.1"/>
    </source>
</evidence>
<sequence length="210" mass="24952">MDFENIYKSRKNVLKMLKLRGYDTTQYDNQNKDELMVLFQNRDKKTAKINDTIDILIEGEKNKIFVKYILTDKTRSKAIEKFLESYYYEEEFLEKTDECVFITKDKVSINGNLESFMNSLYQKDSIFSQVIHLSSLLYDLTLNKLVPKYRILNDEEKANVLKKYNIKDEKLLPNLLITDSLAIYYGVKLNQIVEIYNGKSKYYRLCIPSY</sequence>
<dbReference type="InterPro" id="IPR035913">
    <property type="entry name" value="RPB5-like_sf"/>
</dbReference>
<reference evidence="3" key="1">
    <citation type="submission" date="2018-11" db="EMBL/GenBank/DDBJ databases">
        <title>A distinct lineage of giant viruses engineers rhodopsin photosystems in predatory marine eukaryotes.</title>
        <authorList>
            <person name="Needham D.M."/>
            <person name="Yoshizawa S."/>
            <person name="Hosaka T."/>
            <person name="Poirier C."/>
            <person name="Choi C.-J."/>
            <person name="Hehenberger E."/>
            <person name="Irwin N.A.T."/>
            <person name="Wilken S."/>
            <person name="Yung C.-M."/>
            <person name="Bachy C."/>
            <person name="Kurihara R."/>
            <person name="Nakajima Y."/>
            <person name="Kojima K."/>
            <person name="Kimura-Someya T."/>
            <person name="Leonard G."/>
            <person name="Malmstrom R.R."/>
            <person name="Mende D."/>
            <person name="Olson D.K."/>
            <person name="Sudo Y."/>
            <person name="Sudek S."/>
            <person name="Richards T.A."/>
            <person name="DeLong E.F."/>
            <person name="Keeling P.J."/>
            <person name="Santoro A.E."/>
            <person name="Shirouzu M."/>
            <person name="Iwasaki W."/>
            <person name="Worden A.Z."/>
        </authorList>
    </citation>
    <scope>NUCLEOTIDE SEQUENCE</scope>
</reference>
<dbReference type="PANTHER" id="PTHR10535:SF0">
    <property type="entry name" value="DNA-DIRECTED RNA POLYMERASES I, II, AND III SUBUNIT RPABC1"/>
    <property type="match status" value="1"/>
</dbReference>
<feature type="domain" description="RNA polymerase subunit H/Rpb5 C-terminal" evidence="2">
    <location>
        <begin position="139"/>
        <end position="204"/>
    </location>
</feature>
<dbReference type="SUPFAM" id="SSF55287">
    <property type="entry name" value="RPB5-like RNA polymerase subunit"/>
    <property type="match status" value="1"/>
</dbReference>
<dbReference type="GO" id="GO:0003677">
    <property type="term" value="F:DNA binding"/>
    <property type="evidence" value="ECO:0007669"/>
    <property type="project" value="InterPro"/>
</dbReference>